<comment type="caution">
    <text evidence="2">The sequence shown here is derived from an EMBL/GenBank/DDBJ whole genome shotgun (WGS) entry which is preliminary data.</text>
</comment>
<protein>
    <submittedName>
        <fullName evidence="2">CA</fullName>
        <ecNumber evidence="2">4.2.1.1</ecNumber>
    </submittedName>
</protein>
<gene>
    <name evidence="2" type="ORF">MEDL_18475</name>
</gene>
<feature type="domain" description="Alpha-carbonic anhydrase" evidence="1">
    <location>
        <begin position="2"/>
        <end position="47"/>
    </location>
</feature>
<accession>A0A8S3R5S9</accession>
<reference evidence="2" key="1">
    <citation type="submission" date="2021-03" db="EMBL/GenBank/DDBJ databases">
        <authorList>
            <person name="Bekaert M."/>
        </authorList>
    </citation>
    <scope>NUCLEOTIDE SEQUENCE</scope>
</reference>
<dbReference type="Proteomes" id="UP000683360">
    <property type="component" value="Unassembled WGS sequence"/>
</dbReference>
<keyword evidence="2" id="KW-0456">Lyase</keyword>
<evidence type="ECO:0000313" key="2">
    <source>
        <dbReference type="EMBL" id="CAG2204013.1"/>
    </source>
</evidence>
<organism evidence="2 3">
    <name type="scientific">Mytilus edulis</name>
    <name type="common">Blue mussel</name>
    <dbReference type="NCBI Taxonomy" id="6550"/>
    <lineage>
        <taxon>Eukaryota</taxon>
        <taxon>Metazoa</taxon>
        <taxon>Spiralia</taxon>
        <taxon>Lophotrochozoa</taxon>
        <taxon>Mollusca</taxon>
        <taxon>Bivalvia</taxon>
        <taxon>Autobranchia</taxon>
        <taxon>Pteriomorphia</taxon>
        <taxon>Mytilida</taxon>
        <taxon>Mytiloidea</taxon>
        <taxon>Mytilidae</taxon>
        <taxon>Mytilinae</taxon>
        <taxon>Mytilus</taxon>
    </lineage>
</organism>
<evidence type="ECO:0000313" key="3">
    <source>
        <dbReference type="Proteomes" id="UP000683360"/>
    </source>
</evidence>
<dbReference type="Pfam" id="PF00194">
    <property type="entry name" value="Carb_anhydrase"/>
    <property type="match status" value="1"/>
</dbReference>
<dbReference type="EC" id="4.2.1.1" evidence="2"/>
<name>A0A8S3R5S9_MYTED</name>
<proteinExistence type="predicted"/>
<dbReference type="InterPro" id="IPR001148">
    <property type="entry name" value="CA_dom"/>
</dbReference>
<dbReference type="InterPro" id="IPR036398">
    <property type="entry name" value="CA_dom_sf"/>
</dbReference>
<sequence length="171" mass="19648">MCAGTMQSPVNIETHRVVKNNKIGKFYFSGLRKTAGMKMELKNYGHGGWNLQSNYERIVSKLKMLQILISEFGSWWKKSEIFTEGNNKIVDTFRPVQPLLQRKVSLSCPSKYYYGHSHPKANEYGCINHGYGKQKVIRRTIIIYLEAIAVYGLNGIETNEILRNELIKKAT</sequence>
<dbReference type="GO" id="GO:0004089">
    <property type="term" value="F:carbonate dehydratase activity"/>
    <property type="evidence" value="ECO:0007669"/>
    <property type="project" value="UniProtKB-EC"/>
</dbReference>
<keyword evidence="3" id="KW-1185">Reference proteome</keyword>
<dbReference type="AlphaFoldDB" id="A0A8S3R5S9"/>
<dbReference type="SUPFAM" id="SSF51069">
    <property type="entry name" value="Carbonic anhydrase"/>
    <property type="match status" value="1"/>
</dbReference>
<evidence type="ECO:0000259" key="1">
    <source>
        <dbReference type="Pfam" id="PF00194"/>
    </source>
</evidence>
<dbReference type="EMBL" id="CAJPWZ010000934">
    <property type="protein sequence ID" value="CAG2204013.1"/>
    <property type="molecule type" value="Genomic_DNA"/>
</dbReference>
<dbReference type="OrthoDB" id="429145at2759"/>
<dbReference type="Gene3D" id="3.10.200.10">
    <property type="entry name" value="Alpha carbonic anhydrase"/>
    <property type="match status" value="1"/>
</dbReference>